<keyword evidence="3" id="KW-1185">Reference proteome</keyword>
<evidence type="ECO:0000313" key="3">
    <source>
        <dbReference type="Proteomes" id="UP000037069"/>
    </source>
</evidence>
<sequence>MVRTSLRKDELVQYLEEFDLDANGTVEEMRKRFATFISGEHKEKVLTRLEEREKKHGRCQTPTTPGMSTQLDVPTRMATYGNKNGTAISLRPLVVLITTK</sequence>
<comment type="caution">
    <text evidence="2">The sequence shown here is derived from an EMBL/GenBank/DDBJ whole genome shotgun (WGS) entry which is preliminary data.</text>
</comment>
<accession>A0A0L0BNP3</accession>
<evidence type="ECO:0000313" key="2">
    <source>
        <dbReference type="EMBL" id="KNC20864.1"/>
    </source>
</evidence>
<evidence type="ECO:0000256" key="1">
    <source>
        <dbReference type="SAM" id="MobiDB-lite"/>
    </source>
</evidence>
<gene>
    <name evidence="2" type="ORF">FF38_04220</name>
</gene>
<feature type="region of interest" description="Disordered" evidence="1">
    <location>
        <begin position="51"/>
        <end position="71"/>
    </location>
</feature>
<name>A0A0L0BNP3_LUCCU</name>
<dbReference type="EMBL" id="JRES01001699">
    <property type="protein sequence ID" value="KNC20864.1"/>
    <property type="molecule type" value="Genomic_DNA"/>
</dbReference>
<dbReference type="AlphaFoldDB" id="A0A0L0BNP3"/>
<organism evidence="2 3">
    <name type="scientific">Lucilia cuprina</name>
    <name type="common">Green bottle fly</name>
    <name type="synonym">Australian sheep blowfly</name>
    <dbReference type="NCBI Taxonomy" id="7375"/>
    <lineage>
        <taxon>Eukaryota</taxon>
        <taxon>Metazoa</taxon>
        <taxon>Ecdysozoa</taxon>
        <taxon>Arthropoda</taxon>
        <taxon>Hexapoda</taxon>
        <taxon>Insecta</taxon>
        <taxon>Pterygota</taxon>
        <taxon>Neoptera</taxon>
        <taxon>Endopterygota</taxon>
        <taxon>Diptera</taxon>
        <taxon>Brachycera</taxon>
        <taxon>Muscomorpha</taxon>
        <taxon>Oestroidea</taxon>
        <taxon>Calliphoridae</taxon>
        <taxon>Luciliinae</taxon>
        <taxon>Lucilia</taxon>
    </lineage>
</organism>
<protein>
    <submittedName>
        <fullName evidence="2">Uncharacterized protein</fullName>
    </submittedName>
</protein>
<reference evidence="2 3" key="1">
    <citation type="journal article" date="2015" name="Nat. Commun.">
        <title>Lucilia cuprina genome unlocks parasitic fly biology to underpin future interventions.</title>
        <authorList>
            <person name="Anstead C.A."/>
            <person name="Korhonen P.K."/>
            <person name="Young N.D."/>
            <person name="Hall R.S."/>
            <person name="Jex A.R."/>
            <person name="Murali S.C."/>
            <person name="Hughes D.S."/>
            <person name="Lee S.F."/>
            <person name="Perry T."/>
            <person name="Stroehlein A.J."/>
            <person name="Ansell B.R."/>
            <person name="Breugelmans B."/>
            <person name="Hofmann A."/>
            <person name="Qu J."/>
            <person name="Dugan S."/>
            <person name="Lee S.L."/>
            <person name="Chao H."/>
            <person name="Dinh H."/>
            <person name="Han Y."/>
            <person name="Doddapaneni H.V."/>
            <person name="Worley K.C."/>
            <person name="Muzny D.M."/>
            <person name="Ioannidis P."/>
            <person name="Waterhouse R.M."/>
            <person name="Zdobnov E.M."/>
            <person name="James P.J."/>
            <person name="Bagnall N.H."/>
            <person name="Kotze A.C."/>
            <person name="Gibbs R.A."/>
            <person name="Richards S."/>
            <person name="Batterham P."/>
            <person name="Gasser R.B."/>
        </authorList>
    </citation>
    <scope>NUCLEOTIDE SEQUENCE [LARGE SCALE GENOMIC DNA]</scope>
    <source>
        <strain evidence="2 3">LS</strain>
        <tissue evidence="2">Full body</tissue>
    </source>
</reference>
<proteinExistence type="predicted"/>
<dbReference type="Proteomes" id="UP000037069">
    <property type="component" value="Unassembled WGS sequence"/>
</dbReference>
<feature type="compositionally biased region" description="Polar residues" evidence="1">
    <location>
        <begin position="60"/>
        <end position="71"/>
    </location>
</feature>